<comment type="caution">
    <text evidence="1">The sequence shown here is derived from an EMBL/GenBank/DDBJ whole genome shotgun (WGS) entry which is preliminary data.</text>
</comment>
<reference evidence="1" key="1">
    <citation type="submission" date="2020-05" db="EMBL/GenBank/DDBJ databases">
        <title>Large-scale comparative analyses of tick genomes elucidate their genetic diversity and vector capacities.</title>
        <authorList>
            <person name="Jia N."/>
            <person name="Wang J."/>
            <person name="Shi W."/>
            <person name="Du L."/>
            <person name="Sun Y."/>
            <person name="Zhan W."/>
            <person name="Jiang J."/>
            <person name="Wang Q."/>
            <person name="Zhang B."/>
            <person name="Ji P."/>
            <person name="Sakyi L.B."/>
            <person name="Cui X."/>
            <person name="Yuan T."/>
            <person name="Jiang B."/>
            <person name="Yang W."/>
            <person name="Lam T.T.-Y."/>
            <person name="Chang Q."/>
            <person name="Ding S."/>
            <person name="Wang X."/>
            <person name="Zhu J."/>
            <person name="Ruan X."/>
            <person name="Zhao L."/>
            <person name="Wei J."/>
            <person name="Que T."/>
            <person name="Du C."/>
            <person name="Cheng J."/>
            <person name="Dai P."/>
            <person name="Han X."/>
            <person name="Huang E."/>
            <person name="Gao Y."/>
            <person name="Liu J."/>
            <person name="Shao H."/>
            <person name="Ye R."/>
            <person name="Li L."/>
            <person name="Wei W."/>
            <person name="Wang X."/>
            <person name="Wang C."/>
            <person name="Yang T."/>
            <person name="Huo Q."/>
            <person name="Li W."/>
            <person name="Guo W."/>
            <person name="Chen H."/>
            <person name="Zhou L."/>
            <person name="Ni X."/>
            <person name="Tian J."/>
            <person name="Zhou Y."/>
            <person name="Sheng Y."/>
            <person name="Liu T."/>
            <person name="Pan Y."/>
            <person name="Xia L."/>
            <person name="Li J."/>
            <person name="Zhao F."/>
            <person name="Cao W."/>
        </authorList>
    </citation>
    <scope>NUCLEOTIDE SEQUENCE</scope>
    <source>
        <strain evidence="1">Hyas-2018</strain>
    </source>
</reference>
<gene>
    <name evidence="1" type="ORF">HPB50_021411</name>
</gene>
<dbReference type="Proteomes" id="UP000821845">
    <property type="component" value="Chromosome 9"/>
</dbReference>
<name>A0ACB7RMN6_HYAAI</name>
<organism evidence="1 2">
    <name type="scientific">Hyalomma asiaticum</name>
    <name type="common">Tick</name>
    <dbReference type="NCBI Taxonomy" id="266040"/>
    <lineage>
        <taxon>Eukaryota</taxon>
        <taxon>Metazoa</taxon>
        <taxon>Ecdysozoa</taxon>
        <taxon>Arthropoda</taxon>
        <taxon>Chelicerata</taxon>
        <taxon>Arachnida</taxon>
        <taxon>Acari</taxon>
        <taxon>Parasitiformes</taxon>
        <taxon>Ixodida</taxon>
        <taxon>Ixodoidea</taxon>
        <taxon>Ixodidae</taxon>
        <taxon>Hyalomminae</taxon>
        <taxon>Hyalomma</taxon>
    </lineage>
</organism>
<sequence length="112" mass="12017">MVPAPCPTKAWLAATDHSSCVSALAATAPRNDCTDSPAEAPFCADEETLEHPLRYPNADAHRQVLLPAYRRLGLPRSTVAHLLFPACARSSAGRAFTALLEFIEAAGLRGRF</sequence>
<evidence type="ECO:0000313" key="1">
    <source>
        <dbReference type="EMBL" id="KAH6923081.1"/>
    </source>
</evidence>
<protein>
    <submittedName>
        <fullName evidence="1">Uncharacterized protein</fullName>
    </submittedName>
</protein>
<accession>A0ACB7RMN6</accession>
<evidence type="ECO:0000313" key="2">
    <source>
        <dbReference type="Proteomes" id="UP000821845"/>
    </source>
</evidence>
<dbReference type="EMBL" id="CM023489">
    <property type="protein sequence ID" value="KAH6923081.1"/>
    <property type="molecule type" value="Genomic_DNA"/>
</dbReference>
<proteinExistence type="predicted"/>
<keyword evidence="2" id="KW-1185">Reference proteome</keyword>